<organism evidence="1 2">
    <name type="scientific">Xenoophorus captivus</name>
    <dbReference type="NCBI Taxonomy" id="1517983"/>
    <lineage>
        <taxon>Eukaryota</taxon>
        <taxon>Metazoa</taxon>
        <taxon>Chordata</taxon>
        <taxon>Craniata</taxon>
        <taxon>Vertebrata</taxon>
        <taxon>Euteleostomi</taxon>
        <taxon>Actinopterygii</taxon>
        <taxon>Neopterygii</taxon>
        <taxon>Teleostei</taxon>
        <taxon>Neoteleostei</taxon>
        <taxon>Acanthomorphata</taxon>
        <taxon>Ovalentaria</taxon>
        <taxon>Atherinomorphae</taxon>
        <taxon>Cyprinodontiformes</taxon>
        <taxon>Goodeidae</taxon>
        <taxon>Xenoophorus</taxon>
    </lineage>
</organism>
<accession>A0ABV0QR03</accession>
<gene>
    <name evidence="1" type="ORF">XENOCAPTIV_010160</name>
</gene>
<dbReference type="EMBL" id="JAHRIN010019045">
    <property type="protein sequence ID" value="MEQ2198256.1"/>
    <property type="molecule type" value="Genomic_DNA"/>
</dbReference>
<evidence type="ECO:0000313" key="2">
    <source>
        <dbReference type="Proteomes" id="UP001434883"/>
    </source>
</evidence>
<proteinExistence type="predicted"/>
<protein>
    <submittedName>
        <fullName evidence="1">Uncharacterized protein</fullName>
    </submittedName>
</protein>
<comment type="caution">
    <text evidence="1">The sequence shown here is derived from an EMBL/GenBank/DDBJ whole genome shotgun (WGS) entry which is preliminary data.</text>
</comment>
<sequence length="109" mass="12533">MYMSICMFRDQWEAFKVKQSEPKVCLVVFSTVTCRSLSFNSALCRLHENEDTLKGLFIYMSKEGAITQLYLTLHMLLLGGTLNCTQWTCAATISPTLFFFFYLKGAQFL</sequence>
<evidence type="ECO:0000313" key="1">
    <source>
        <dbReference type="EMBL" id="MEQ2198256.1"/>
    </source>
</evidence>
<name>A0ABV0QR03_9TELE</name>
<dbReference type="Proteomes" id="UP001434883">
    <property type="component" value="Unassembled WGS sequence"/>
</dbReference>
<reference evidence="1 2" key="1">
    <citation type="submission" date="2021-06" db="EMBL/GenBank/DDBJ databases">
        <authorList>
            <person name="Palmer J.M."/>
        </authorList>
    </citation>
    <scope>NUCLEOTIDE SEQUENCE [LARGE SCALE GENOMIC DNA]</scope>
    <source>
        <strain evidence="1 2">XC_2019</strain>
        <tissue evidence="1">Muscle</tissue>
    </source>
</reference>
<keyword evidence="2" id="KW-1185">Reference proteome</keyword>